<proteinExistence type="predicted"/>
<reference evidence="5 6" key="1">
    <citation type="submission" date="2017-04" db="EMBL/GenBank/DDBJ databases">
        <title>Comparative genome analysis of Subtercola boreus.</title>
        <authorList>
            <person name="Cho Y.-J."/>
            <person name="Cho A."/>
            <person name="Kim O.-S."/>
            <person name="Lee J.-I."/>
        </authorList>
    </citation>
    <scope>NUCLEOTIDE SEQUENCE [LARGE SCALE GENOMIC DNA]</scope>
    <source>
        <strain evidence="5 6">P27444</strain>
    </source>
</reference>
<keyword evidence="3" id="KW-0804">Transcription</keyword>
<dbReference type="InterPro" id="IPR000524">
    <property type="entry name" value="Tscrpt_reg_HTH_GntR"/>
</dbReference>
<protein>
    <recommendedName>
        <fullName evidence="4">HTH gntR-type domain-containing protein</fullName>
    </recommendedName>
</protein>
<feature type="domain" description="HTH gntR-type" evidence="4">
    <location>
        <begin position="27"/>
        <end position="95"/>
    </location>
</feature>
<dbReference type="Gene3D" id="1.10.10.10">
    <property type="entry name" value="Winged helix-like DNA-binding domain superfamily/Winged helix DNA-binding domain"/>
    <property type="match status" value="1"/>
</dbReference>
<dbReference type="GO" id="GO:0003677">
    <property type="term" value="F:DNA binding"/>
    <property type="evidence" value="ECO:0007669"/>
    <property type="project" value="UniProtKB-KW"/>
</dbReference>
<evidence type="ECO:0000256" key="2">
    <source>
        <dbReference type="ARBA" id="ARBA00023125"/>
    </source>
</evidence>
<gene>
    <name evidence="5" type="ORF">B7R21_03170</name>
</gene>
<dbReference type="CDD" id="cd07377">
    <property type="entry name" value="WHTH_GntR"/>
    <property type="match status" value="1"/>
</dbReference>
<dbReference type="RefSeq" id="WP_116281813.1">
    <property type="nucleotide sequence ID" value="NZ_NBXA01000006.1"/>
</dbReference>
<keyword evidence="1" id="KW-0805">Transcription regulation</keyword>
<dbReference type="SUPFAM" id="SSF46785">
    <property type="entry name" value="Winged helix' DNA-binding domain"/>
    <property type="match status" value="1"/>
</dbReference>
<dbReference type="SMART" id="SM00345">
    <property type="entry name" value="HTH_GNTR"/>
    <property type="match status" value="1"/>
</dbReference>
<dbReference type="Gene3D" id="1.20.120.530">
    <property type="entry name" value="GntR ligand-binding domain-like"/>
    <property type="match status" value="1"/>
</dbReference>
<dbReference type="Pfam" id="PF00392">
    <property type="entry name" value="GntR"/>
    <property type="match status" value="1"/>
</dbReference>
<sequence>MKEEPSDRPASPVIPGIPSIAVRPPAARLGVIVVQQLTDAIVTGTLRPGDLLPPEPQLTSQFGVSRTVIRESVKRLEEKGLVTVVQGFGTRVTEPTRWNLLDPVVLSAMIEHDDALGILDELSKVRAVLESEMTGEAAEKATSADRENLRAIVGEMRAALDDHDTFIEADRRFHALLMDVSQNRLAPSIARTLLQRASESSRFHGRDPDDSLVRSLAFHEGILGAMAAGDAALAKRLMFDHIQGSWEARRLPLGL</sequence>
<dbReference type="GO" id="GO:0003700">
    <property type="term" value="F:DNA-binding transcription factor activity"/>
    <property type="evidence" value="ECO:0007669"/>
    <property type="project" value="InterPro"/>
</dbReference>
<dbReference type="OrthoDB" id="7989071at2"/>
<dbReference type="Proteomes" id="UP000256709">
    <property type="component" value="Unassembled WGS sequence"/>
</dbReference>
<evidence type="ECO:0000256" key="1">
    <source>
        <dbReference type="ARBA" id="ARBA00023015"/>
    </source>
</evidence>
<dbReference type="InterPro" id="IPR036388">
    <property type="entry name" value="WH-like_DNA-bd_sf"/>
</dbReference>
<dbReference type="PANTHER" id="PTHR43537:SF5">
    <property type="entry name" value="UXU OPERON TRANSCRIPTIONAL REGULATOR"/>
    <property type="match status" value="1"/>
</dbReference>
<dbReference type="InterPro" id="IPR011711">
    <property type="entry name" value="GntR_C"/>
</dbReference>
<dbReference type="SMART" id="SM00895">
    <property type="entry name" value="FCD"/>
    <property type="match status" value="1"/>
</dbReference>
<dbReference type="PROSITE" id="PS50949">
    <property type="entry name" value="HTH_GNTR"/>
    <property type="match status" value="1"/>
</dbReference>
<accession>A0A3E0W2J1</accession>
<keyword evidence="2" id="KW-0238">DNA-binding</keyword>
<dbReference type="InterPro" id="IPR008920">
    <property type="entry name" value="TF_FadR/GntR_C"/>
</dbReference>
<dbReference type="AlphaFoldDB" id="A0A3E0W2J1"/>
<evidence type="ECO:0000313" key="5">
    <source>
        <dbReference type="EMBL" id="RFA15723.1"/>
    </source>
</evidence>
<evidence type="ECO:0000256" key="3">
    <source>
        <dbReference type="ARBA" id="ARBA00023163"/>
    </source>
</evidence>
<dbReference type="InterPro" id="IPR036390">
    <property type="entry name" value="WH_DNA-bd_sf"/>
</dbReference>
<name>A0A3E0W2J1_9MICO</name>
<comment type="caution">
    <text evidence="5">The sequence shown here is derived from an EMBL/GenBank/DDBJ whole genome shotgun (WGS) entry which is preliminary data.</text>
</comment>
<dbReference type="SUPFAM" id="SSF48008">
    <property type="entry name" value="GntR ligand-binding domain-like"/>
    <property type="match status" value="1"/>
</dbReference>
<evidence type="ECO:0000259" key="4">
    <source>
        <dbReference type="PROSITE" id="PS50949"/>
    </source>
</evidence>
<dbReference type="EMBL" id="NBXA01000006">
    <property type="protein sequence ID" value="RFA15723.1"/>
    <property type="molecule type" value="Genomic_DNA"/>
</dbReference>
<dbReference type="PANTHER" id="PTHR43537">
    <property type="entry name" value="TRANSCRIPTIONAL REGULATOR, GNTR FAMILY"/>
    <property type="match status" value="1"/>
</dbReference>
<dbReference type="Pfam" id="PF07729">
    <property type="entry name" value="FCD"/>
    <property type="match status" value="1"/>
</dbReference>
<dbReference type="PRINTS" id="PR00035">
    <property type="entry name" value="HTHGNTR"/>
</dbReference>
<evidence type="ECO:0000313" key="6">
    <source>
        <dbReference type="Proteomes" id="UP000256709"/>
    </source>
</evidence>
<organism evidence="5 6">
    <name type="scientific">Subtercola boreus</name>
    <dbReference type="NCBI Taxonomy" id="120213"/>
    <lineage>
        <taxon>Bacteria</taxon>
        <taxon>Bacillati</taxon>
        <taxon>Actinomycetota</taxon>
        <taxon>Actinomycetes</taxon>
        <taxon>Micrococcales</taxon>
        <taxon>Microbacteriaceae</taxon>
        <taxon>Subtercola</taxon>
    </lineage>
</organism>